<dbReference type="STRING" id="1121357.SAMN05661109_02387"/>
<dbReference type="Proteomes" id="UP000198929">
    <property type="component" value="Unassembled WGS sequence"/>
</dbReference>
<evidence type="ECO:0000256" key="2">
    <source>
        <dbReference type="ARBA" id="ARBA00008814"/>
    </source>
</evidence>
<accession>A0A1H9VU60</accession>
<name>A0A1H9VU60_9CORY</name>
<comment type="subcellular location">
    <subcellularLocation>
        <location evidence="1">Cell envelope</location>
    </subcellularLocation>
</comment>
<sequence>MGISKKLTSSFAVIASAALVVAGCTKGEGDTNSGATDSNPDDQRIAAIGLGDADTLLALDIVPVAIAPWGAEGDVDEPGLGPWSADLIGNAQPTVIYNTAQGFTADILEEIASTNPSQIIAVNHAVDKEAYDGLTAIAPTTVKPEEYENWQVPWDVQIETIAAAVDKEAEGDKLIEDTNREFTSFKESHPDLQGKTAAVVMPYEGKIGLYTSGDGRGQFIESLGFVIPEELEGDGSSFFVDYAPENYASLNNVDYLFVLDYQGAVDTIKQDQTFQDLDIVKDGRVHYFSDDVGNAMSMPNPVTIPWVITQFDDQLS</sequence>
<dbReference type="InterPro" id="IPR002491">
    <property type="entry name" value="ABC_transptr_periplasmic_BD"/>
</dbReference>
<feature type="signal peptide" evidence="5">
    <location>
        <begin position="1"/>
        <end position="22"/>
    </location>
</feature>
<dbReference type="PROSITE" id="PS51257">
    <property type="entry name" value="PROKAR_LIPOPROTEIN"/>
    <property type="match status" value="1"/>
</dbReference>
<organism evidence="7 8">
    <name type="scientific">Corynebacterium cystitidis DSM 20524</name>
    <dbReference type="NCBI Taxonomy" id="1121357"/>
    <lineage>
        <taxon>Bacteria</taxon>
        <taxon>Bacillati</taxon>
        <taxon>Actinomycetota</taxon>
        <taxon>Actinomycetes</taxon>
        <taxon>Mycobacteriales</taxon>
        <taxon>Corynebacteriaceae</taxon>
        <taxon>Corynebacterium</taxon>
    </lineage>
</organism>
<dbReference type="EMBL" id="FOGQ01000014">
    <property type="protein sequence ID" value="SES25068.1"/>
    <property type="molecule type" value="Genomic_DNA"/>
</dbReference>
<gene>
    <name evidence="7" type="ORF">SAMN05661109_02387</name>
</gene>
<dbReference type="PANTHER" id="PTHR30532:SF24">
    <property type="entry name" value="FERRIC ENTEROBACTIN-BINDING PERIPLASMIC PROTEIN FEPB"/>
    <property type="match status" value="1"/>
</dbReference>
<keyword evidence="3" id="KW-0813">Transport</keyword>
<evidence type="ECO:0000256" key="5">
    <source>
        <dbReference type="SAM" id="SignalP"/>
    </source>
</evidence>
<keyword evidence="8" id="KW-1185">Reference proteome</keyword>
<dbReference type="Pfam" id="PF01497">
    <property type="entry name" value="Peripla_BP_2"/>
    <property type="match status" value="1"/>
</dbReference>
<dbReference type="AlphaFoldDB" id="A0A1H9VU60"/>
<comment type="similarity">
    <text evidence="2">Belongs to the bacterial solute-binding protein 8 family.</text>
</comment>
<dbReference type="PANTHER" id="PTHR30532">
    <property type="entry name" value="IRON III DICITRATE-BINDING PERIPLASMIC PROTEIN"/>
    <property type="match status" value="1"/>
</dbReference>
<dbReference type="InterPro" id="IPR051313">
    <property type="entry name" value="Bact_iron-sidero_bind"/>
</dbReference>
<evidence type="ECO:0000259" key="6">
    <source>
        <dbReference type="PROSITE" id="PS50983"/>
    </source>
</evidence>
<feature type="domain" description="Fe/B12 periplasmic-binding" evidence="6">
    <location>
        <begin position="44"/>
        <end position="316"/>
    </location>
</feature>
<evidence type="ECO:0000313" key="7">
    <source>
        <dbReference type="EMBL" id="SES25068.1"/>
    </source>
</evidence>
<feature type="chain" id="PRO_5038399625" evidence="5">
    <location>
        <begin position="23"/>
        <end position="316"/>
    </location>
</feature>
<dbReference type="SUPFAM" id="SSF53807">
    <property type="entry name" value="Helical backbone' metal receptor"/>
    <property type="match status" value="1"/>
</dbReference>
<dbReference type="Gene3D" id="3.40.50.1980">
    <property type="entry name" value="Nitrogenase molybdenum iron protein domain"/>
    <property type="match status" value="2"/>
</dbReference>
<reference evidence="8" key="1">
    <citation type="submission" date="2016-10" db="EMBL/GenBank/DDBJ databases">
        <authorList>
            <person name="Varghese N."/>
            <person name="Submissions S."/>
        </authorList>
    </citation>
    <scope>NUCLEOTIDE SEQUENCE [LARGE SCALE GENOMIC DNA]</scope>
    <source>
        <strain evidence="8">DSM 20524</strain>
    </source>
</reference>
<dbReference type="PROSITE" id="PS50983">
    <property type="entry name" value="FE_B12_PBP"/>
    <property type="match status" value="1"/>
</dbReference>
<evidence type="ECO:0000256" key="4">
    <source>
        <dbReference type="ARBA" id="ARBA00022729"/>
    </source>
</evidence>
<dbReference type="GO" id="GO:1901678">
    <property type="term" value="P:iron coordination entity transport"/>
    <property type="evidence" value="ECO:0007669"/>
    <property type="project" value="UniProtKB-ARBA"/>
</dbReference>
<evidence type="ECO:0000313" key="8">
    <source>
        <dbReference type="Proteomes" id="UP000198929"/>
    </source>
</evidence>
<evidence type="ECO:0000256" key="1">
    <source>
        <dbReference type="ARBA" id="ARBA00004196"/>
    </source>
</evidence>
<keyword evidence="4 5" id="KW-0732">Signal</keyword>
<dbReference type="GO" id="GO:0030288">
    <property type="term" value="C:outer membrane-bounded periplasmic space"/>
    <property type="evidence" value="ECO:0007669"/>
    <property type="project" value="TreeGrafter"/>
</dbReference>
<evidence type="ECO:0000256" key="3">
    <source>
        <dbReference type="ARBA" id="ARBA00022448"/>
    </source>
</evidence>
<proteinExistence type="inferred from homology"/>
<dbReference type="RefSeq" id="WP_092260440.1">
    <property type="nucleotide sequence ID" value="NZ_CP047199.1"/>
</dbReference>
<protein>
    <submittedName>
        <fullName evidence="7">Iron complex transport system substrate-binding protein</fullName>
    </submittedName>
</protein>